<keyword evidence="2" id="KW-0813">Transport</keyword>
<evidence type="ECO:0000313" key="9">
    <source>
        <dbReference type="Proteomes" id="UP001596380"/>
    </source>
</evidence>
<evidence type="ECO:0000256" key="4">
    <source>
        <dbReference type="ARBA" id="ARBA00022692"/>
    </source>
</evidence>
<feature type="transmembrane region" description="Helical" evidence="7">
    <location>
        <begin position="63"/>
        <end position="83"/>
    </location>
</feature>
<dbReference type="SUPFAM" id="SSF103473">
    <property type="entry name" value="MFS general substrate transporter"/>
    <property type="match status" value="1"/>
</dbReference>
<feature type="transmembrane region" description="Helical" evidence="7">
    <location>
        <begin position="227"/>
        <end position="246"/>
    </location>
</feature>
<comment type="caution">
    <text evidence="8">The sequence shown here is derived from an EMBL/GenBank/DDBJ whole genome shotgun (WGS) entry which is preliminary data.</text>
</comment>
<keyword evidence="3" id="KW-1003">Cell membrane</keyword>
<keyword evidence="9" id="KW-1185">Reference proteome</keyword>
<sequence>MYGEVPQAAKALVGVRVLNQVGAFALAFLAVLAGPGAAPVVLAVFGVAALVSRWGGGVLLDRLAPRSVIVLGLAATGAALVGLACARTSAELVVATALVGLAFEIYEPATQEMLARVSAGGRREEAYRLLGTSLVAAGAIGGLIAAVLLPLGVRWLLAADAVTCVAAAVVAAFFLEKGGGRTVRARGRWRPTPLLLRLTLAGTAFACGYLAVMMFVPFLLLERGAPGWLPGVLLTAAALLAPLTAQLGRGALGRASHVVVLAAGTALLGAFAFLLALAGGVVVTVVGYLGWVAADSLLLGRWQALIADAAPEADRPRWFAFHGSSWGIAQPAVPVLVGGAAGVAGGTGTAAMLVGAVAFMLVPLAMATGGGRRVKESETEEGAGV</sequence>
<keyword evidence="6 7" id="KW-0472">Membrane</keyword>
<evidence type="ECO:0000256" key="2">
    <source>
        <dbReference type="ARBA" id="ARBA00022448"/>
    </source>
</evidence>
<name>A0ABW2CEX6_9ACTN</name>
<feature type="transmembrane region" description="Helical" evidence="7">
    <location>
        <begin position="127"/>
        <end position="149"/>
    </location>
</feature>
<gene>
    <name evidence="8" type="ORF">ACFQKB_11005</name>
</gene>
<feature type="transmembrane region" description="Helical" evidence="7">
    <location>
        <begin position="258"/>
        <end position="291"/>
    </location>
</feature>
<dbReference type="InterPro" id="IPR011701">
    <property type="entry name" value="MFS"/>
</dbReference>
<dbReference type="RefSeq" id="WP_378063199.1">
    <property type="nucleotide sequence ID" value="NZ_JBHSXS010000004.1"/>
</dbReference>
<evidence type="ECO:0000256" key="5">
    <source>
        <dbReference type="ARBA" id="ARBA00022989"/>
    </source>
</evidence>
<dbReference type="InterPro" id="IPR036259">
    <property type="entry name" value="MFS_trans_sf"/>
</dbReference>
<evidence type="ECO:0000256" key="6">
    <source>
        <dbReference type="ARBA" id="ARBA00023136"/>
    </source>
</evidence>
<feature type="transmembrane region" description="Helical" evidence="7">
    <location>
        <begin position="23"/>
        <end position="51"/>
    </location>
</feature>
<evidence type="ECO:0000256" key="3">
    <source>
        <dbReference type="ARBA" id="ARBA00022475"/>
    </source>
</evidence>
<dbReference type="Pfam" id="PF07690">
    <property type="entry name" value="MFS_1"/>
    <property type="match status" value="1"/>
</dbReference>
<accession>A0ABW2CEX6</accession>
<evidence type="ECO:0000256" key="1">
    <source>
        <dbReference type="ARBA" id="ARBA00004651"/>
    </source>
</evidence>
<proteinExistence type="predicted"/>
<feature type="transmembrane region" description="Helical" evidence="7">
    <location>
        <begin position="343"/>
        <end position="365"/>
    </location>
</feature>
<feature type="transmembrane region" description="Helical" evidence="7">
    <location>
        <begin position="195"/>
        <end position="221"/>
    </location>
</feature>
<dbReference type="PANTHER" id="PTHR23517">
    <property type="entry name" value="RESISTANCE PROTEIN MDTM, PUTATIVE-RELATED-RELATED"/>
    <property type="match status" value="1"/>
</dbReference>
<keyword evidence="5 7" id="KW-1133">Transmembrane helix</keyword>
<dbReference type="Proteomes" id="UP001596380">
    <property type="component" value="Unassembled WGS sequence"/>
</dbReference>
<evidence type="ECO:0000256" key="7">
    <source>
        <dbReference type="SAM" id="Phobius"/>
    </source>
</evidence>
<dbReference type="InterPro" id="IPR050171">
    <property type="entry name" value="MFS_Transporters"/>
</dbReference>
<evidence type="ECO:0000313" key="8">
    <source>
        <dbReference type="EMBL" id="MFC6880291.1"/>
    </source>
</evidence>
<comment type="subcellular location">
    <subcellularLocation>
        <location evidence="1">Cell membrane</location>
        <topology evidence="1">Multi-pass membrane protein</topology>
    </subcellularLocation>
</comment>
<keyword evidence="4 7" id="KW-0812">Transmembrane</keyword>
<feature type="transmembrane region" description="Helical" evidence="7">
    <location>
        <begin position="155"/>
        <end position="175"/>
    </location>
</feature>
<protein>
    <submittedName>
        <fullName evidence="8">MFS transporter</fullName>
    </submittedName>
</protein>
<reference evidence="9" key="1">
    <citation type="journal article" date="2019" name="Int. J. Syst. Evol. Microbiol.">
        <title>The Global Catalogue of Microorganisms (GCM) 10K type strain sequencing project: providing services to taxonomists for standard genome sequencing and annotation.</title>
        <authorList>
            <consortium name="The Broad Institute Genomics Platform"/>
            <consortium name="The Broad Institute Genome Sequencing Center for Infectious Disease"/>
            <person name="Wu L."/>
            <person name="Ma J."/>
        </authorList>
    </citation>
    <scope>NUCLEOTIDE SEQUENCE [LARGE SCALE GENOMIC DNA]</scope>
    <source>
        <strain evidence="9">JCM 3369</strain>
    </source>
</reference>
<dbReference type="PANTHER" id="PTHR23517:SF2">
    <property type="entry name" value="MULTIDRUG RESISTANCE PROTEIN MDTH"/>
    <property type="match status" value="1"/>
</dbReference>
<dbReference type="EMBL" id="JBHSXS010000004">
    <property type="protein sequence ID" value="MFC6880291.1"/>
    <property type="molecule type" value="Genomic_DNA"/>
</dbReference>
<dbReference type="Gene3D" id="1.20.1250.20">
    <property type="entry name" value="MFS general substrate transporter like domains"/>
    <property type="match status" value="1"/>
</dbReference>
<organism evidence="8 9">
    <name type="scientific">Actinomadura yumaensis</name>
    <dbReference type="NCBI Taxonomy" id="111807"/>
    <lineage>
        <taxon>Bacteria</taxon>
        <taxon>Bacillati</taxon>
        <taxon>Actinomycetota</taxon>
        <taxon>Actinomycetes</taxon>
        <taxon>Streptosporangiales</taxon>
        <taxon>Thermomonosporaceae</taxon>
        <taxon>Actinomadura</taxon>
    </lineage>
</organism>